<comment type="subcellular location">
    <subcellularLocation>
        <location evidence="1">Membrane</location>
        <topology evidence="1">Multi-pass membrane protein</topology>
    </subcellularLocation>
</comment>
<keyword evidence="3 5" id="KW-1133">Transmembrane helix</keyword>
<gene>
    <name evidence="7" type="ORF">PNAL_LOCUS320</name>
</gene>
<reference evidence="7" key="1">
    <citation type="submission" date="2021-07" db="EMBL/GenBank/DDBJ databases">
        <authorList>
            <person name="Branca A.L. A."/>
        </authorList>
    </citation>
    <scope>NUCLEOTIDE SEQUENCE</scope>
</reference>
<dbReference type="EMBL" id="CAJVNV010000010">
    <property type="protein sequence ID" value="CAG7945377.1"/>
    <property type="molecule type" value="Genomic_DNA"/>
</dbReference>
<feature type="transmembrane region" description="Helical" evidence="5">
    <location>
        <begin position="121"/>
        <end position="143"/>
    </location>
</feature>
<feature type="transmembrane region" description="Helical" evidence="5">
    <location>
        <begin position="215"/>
        <end position="238"/>
    </location>
</feature>
<evidence type="ECO:0000256" key="1">
    <source>
        <dbReference type="ARBA" id="ARBA00004141"/>
    </source>
</evidence>
<dbReference type="AlphaFoldDB" id="A0A9W4H8Y4"/>
<organism evidence="7 8">
    <name type="scientific">Penicillium nalgiovense</name>
    <dbReference type="NCBI Taxonomy" id="60175"/>
    <lineage>
        <taxon>Eukaryota</taxon>
        <taxon>Fungi</taxon>
        <taxon>Dikarya</taxon>
        <taxon>Ascomycota</taxon>
        <taxon>Pezizomycotina</taxon>
        <taxon>Eurotiomycetes</taxon>
        <taxon>Eurotiomycetidae</taxon>
        <taxon>Eurotiales</taxon>
        <taxon>Aspergillaceae</taxon>
        <taxon>Penicillium</taxon>
    </lineage>
</organism>
<name>A0A9W4H8Y4_PENNA</name>
<dbReference type="GO" id="GO:0005886">
    <property type="term" value="C:plasma membrane"/>
    <property type="evidence" value="ECO:0007669"/>
    <property type="project" value="TreeGrafter"/>
</dbReference>
<evidence type="ECO:0000259" key="6">
    <source>
        <dbReference type="PROSITE" id="PS50850"/>
    </source>
</evidence>
<dbReference type="InterPro" id="IPR011701">
    <property type="entry name" value="MFS"/>
</dbReference>
<dbReference type="OrthoDB" id="10257561at2759"/>
<dbReference type="PANTHER" id="PTHR23502">
    <property type="entry name" value="MAJOR FACILITATOR SUPERFAMILY"/>
    <property type="match status" value="1"/>
</dbReference>
<dbReference type="Gene3D" id="1.20.1250.20">
    <property type="entry name" value="MFS general substrate transporter like domains"/>
    <property type="match status" value="1"/>
</dbReference>
<feature type="transmembrane region" description="Helical" evidence="5">
    <location>
        <begin position="399"/>
        <end position="418"/>
    </location>
</feature>
<feature type="transmembrane region" description="Helical" evidence="5">
    <location>
        <begin position="359"/>
        <end position="379"/>
    </location>
</feature>
<evidence type="ECO:0000313" key="8">
    <source>
        <dbReference type="Proteomes" id="UP001153461"/>
    </source>
</evidence>
<keyword evidence="4 5" id="KW-0472">Membrane</keyword>
<dbReference type="CDD" id="cd17323">
    <property type="entry name" value="MFS_Tpo1_MDR_like"/>
    <property type="match status" value="1"/>
</dbReference>
<feature type="transmembrane region" description="Helical" evidence="5">
    <location>
        <begin position="313"/>
        <end position="339"/>
    </location>
</feature>
<accession>A0A9W4H8Y4</accession>
<evidence type="ECO:0000256" key="4">
    <source>
        <dbReference type="ARBA" id="ARBA00023136"/>
    </source>
</evidence>
<evidence type="ECO:0000256" key="3">
    <source>
        <dbReference type="ARBA" id="ARBA00022989"/>
    </source>
</evidence>
<feature type="transmembrane region" description="Helical" evidence="5">
    <location>
        <begin position="513"/>
        <end position="536"/>
    </location>
</feature>
<feature type="transmembrane region" description="Helical" evidence="5">
    <location>
        <begin position="181"/>
        <end position="203"/>
    </location>
</feature>
<feature type="transmembrane region" description="Helical" evidence="5">
    <location>
        <begin position="88"/>
        <end position="115"/>
    </location>
</feature>
<sequence>MESLFQYQRIRRAVCDQLAEIKKKCRCENYTPGSPHSSSCHSRNVWLSDPPKQFSLQEKPPINSPIIVDWDGQDDPLNPASQSVSRKLFMTFLVSLLAFSVTATSAIDACGILQYSEDFNVSEVVGSLATALFLVGFGSGSLLSGPFSETFGRNAVYLITMILFLIFIMAAGLAPNIHSHLIFRFLAGFFGSTPLTCAGGTVADLWNPLQKTYAFPAYAIPSFVGPMAGQIIGSYIPINLGWRWLEWIMLIMGGAILVIVLLFQPETYGPLLLYWKAKILREETGDERYKAPMELKNEALGPRLLASVYRPFALVYSELIIILMSLYLTVVYIVLFTFLEGYTYVFGHTYGLSQQMTSILWVGMLCGILLVGCLVPVVYSWTAKEYKKTSSIAPEMRLWFAMLGGAPAVPISLFWMGWTSYVSTIAHQVSSLFHSLTFVLDVQPSISIWSPLIASAVFGYGITAIFVSAYMYIIDSYGVYSASALGFLVFTRYVVAGGMTVAGGPIYRSIGVHYTLTILGAISTAMAAIPYLLYVYGPRIRKYSKFAVNVGAD</sequence>
<evidence type="ECO:0000256" key="5">
    <source>
        <dbReference type="SAM" id="Phobius"/>
    </source>
</evidence>
<dbReference type="PANTHER" id="PTHR23502:SF47">
    <property type="entry name" value="MAJOR FACILITATOR SUPERFAMILY (MFS) PROFILE DOMAIN-CONTAINING PROTEIN-RELATED"/>
    <property type="match status" value="1"/>
</dbReference>
<dbReference type="SUPFAM" id="SSF103473">
    <property type="entry name" value="MFS general substrate transporter"/>
    <property type="match status" value="1"/>
</dbReference>
<evidence type="ECO:0000313" key="7">
    <source>
        <dbReference type="EMBL" id="CAG7945377.1"/>
    </source>
</evidence>
<feature type="domain" description="Major facilitator superfamily (MFS) profile" evidence="6">
    <location>
        <begin position="88"/>
        <end position="539"/>
    </location>
</feature>
<evidence type="ECO:0000256" key="2">
    <source>
        <dbReference type="ARBA" id="ARBA00022692"/>
    </source>
</evidence>
<feature type="transmembrane region" description="Helical" evidence="5">
    <location>
        <begin position="485"/>
        <end position="507"/>
    </location>
</feature>
<dbReference type="InterPro" id="IPR036259">
    <property type="entry name" value="MFS_trans_sf"/>
</dbReference>
<keyword evidence="2 5" id="KW-0812">Transmembrane</keyword>
<dbReference type="Pfam" id="PF07690">
    <property type="entry name" value="MFS_1"/>
    <property type="match status" value="1"/>
</dbReference>
<feature type="transmembrane region" description="Helical" evidence="5">
    <location>
        <begin position="448"/>
        <end position="473"/>
    </location>
</feature>
<dbReference type="PROSITE" id="PS50850">
    <property type="entry name" value="MFS"/>
    <property type="match status" value="1"/>
</dbReference>
<protein>
    <recommendedName>
        <fullName evidence="6">Major facilitator superfamily (MFS) profile domain-containing protein</fullName>
    </recommendedName>
</protein>
<proteinExistence type="predicted"/>
<comment type="caution">
    <text evidence="7">The sequence shown here is derived from an EMBL/GenBank/DDBJ whole genome shotgun (WGS) entry which is preliminary data.</text>
</comment>
<dbReference type="GO" id="GO:0022857">
    <property type="term" value="F:transmembrane transporter activity"/>
    <property type="evidence" value="ECO:0007669"/>
    <property type="project" value="InterPro"/>
</dbReference>
<dbReference type="Proteomes" id="UP001153461">
    <property type="component" value="Unassembled WGS sequence"/>
</dbReference>
<feature type="transmembrane region" description="Helical" evidence="5">
    <location>
        <begin position="244"/>
        <end position="263"/>
    </location>
</feature>
<feature type="transmembrane region" description="Helical" evidence="5">
    <location>
        <begin position="155"/>
        <end position="175"/>
    </location>
</feature>
<dbReference type="InterPro" id="IPR020846">
    <property type="entry name" value="MFS_dom"/>
</dbReference>